<feature type="signal peptide" evidence="1">
    <location>
        <begin position="1"/>
        <end position="22"/>
    </location>
</feature>
<dbReference type="AlphaFoldDB" id="A0A9D9IFK0"/>
<accession>A0A9D9IFK0</accession>
<protein>
    <submittedName>
        <fullName evidence="2">Uncharacterized protein</fullName>
    </submittedName>
</protein>
<evidence type="ECO:0000313" key="2">
    <source>
        <dbReference type="EMBL" id="MBO8470696.1"/>
    </source>
</evidence>
<evidence type="ECO:0000313" key="3">
    <source>
        <dbReference type="Proteomes" id="UP000823603"/>
    </source>
</evidence>
<organism evidence="2 3">
    <name type="scientific">Candidatus Cryptobacteroides faecavium</name>
    <dbReference type="NCBI Taxonomy" id="2840762"/>
    <lineage>
        <taxon>Bacteria</taxon>
        <taxon>Pseudomonadati</taxon>
        <taxon>Bacteroidota</taxon>
        <taxon>Bacteroidia</taxon>
        <taxon>Bacteroidales</taxon>
        <taxon>Candidatus Cryptobacteroides</taxon>
    </lineage>
</organism>
<reference evidence="2" key="1">
    <citation type="submission" date="2020-10" db="EMBL/GenBank/DDBJ databases">
        <authorList>
            <person name="Gilroy R."/>
        </authorList>
    </citation>
    <scope>NUCLEOTIDE SEQUENCE</scope>
    <source>
        <strain evidence="2">B2-22910</strain>
    </source>
</reference>
<name>A0A9D9IFK0_9BACT</name>
<dbReference type="Proteomes" id="UP000823603">
    <property type="component" value="Unassembled WGS sequence"/>
</dbReference>
<gene>
    <name evidence="2" type="ORF">IAB82_02745</name>
</gene>
<reference evidence="2" key="2">
    <citation type="journal article" date="2021" name="PeerJ">
        <title>Extensive microbial diversity within the chicken gut microbiome revealed by metagenomics and culture.</title>
        <authorList>
            <person name="Gilroy R."/>
            <person name="Ravi A."/>
            <person name="Getino M."/>
            <person name="Pursley I."/>
            <person name="Horton D.L."/>
            <person name="Alikhan N.F."/>
            <person name="Baker D."/>
            <person name="Gharbi K."/>
            <person name="Hall N."/>
            <person name="Watson M."/>
            <person name="Adriaenssens E.M."/>
            <person name="Foster-Nyarko E."/>
            <person name="Jarju S."/>
            <person name="Secka A."/>
            <person name="Antonio M."/>
            <person name="Oren A."/>
            <person name="Chaudhuri R.R."/>
            <person name="La Ragione R."/>
            <person name="Hildebrand F."/>
            <person name="Pallen M.J."/>
        </authorList>
    </citation>
    <scope>NUCLEOTIDE SEQUENCE</scope>
    <source>
        <strain evidence="2">B2-22910</strain>
    </source>
</reference>
<evidence type="ECO:0000256" key="1">
    <source>
        <dbReference type="SAM" id="SignalP"/>
    </source>
</evidence>
<proteinExistence type="predicted"/>
<keyword evidence="1" id="KW-0732">Signal</keyword>
<feature type="chain" id="PRO_5039338282" evidence="1">
    <location>
        <begin position="23"/>
        <end position="590"/>
    </location>
</feature>
<dbReference type="EMBL" id="JADIMB010000041">
    <property type="protein sequence ID" value="MBO8470696.1"/>
    <property type="molecule type" value="Genomic_DNA"/>
</dbReference>
<sequence length="590" mass="65991">MMFRKYISSIAVLPLAVFAAQAQSIDPTVEVSRAYEGRMIEVHKPMTEMEIPDSVTHFDLDFDYSVFDNPYKGTYEFNPYMQNMKPQHGEWPGRRLFLRAGAGYPLHPVFDLVWSPDLKGRFRMDAYAMHRSYIGRYRGILPVKDEGTGDIYLDSPLSSGSGASRTGWNGYDMLTKAGFEGRLGWSGGVLTFNAGYFGLATRDSVLTRGYNALDLGLRVRSDASRDRYFLYDAALAYRYGADNMTFPEYAGSLAGHEFTLASSFGPVFSREQRLVLDVDADIVSYSSVFGTFAGRFAVSPRYSLEKGRWSLDLGLQLSVLFSGGRSGSLPAQDAGRGQYVYPDISAGFEIIRDCMQIYVKAGGGDKVGKYSDMISYGHFIHPFYTYGISMPLLDNSVERLSVAAGLRGNIASRFRYDLSAGYRIFARAPLFVSVSDSPYMLGAYSASLAYTGYNMFYASFDYGWESKDFSLDGNFTYRSSDVDIASPVQMQDGRYMAFFAPARFSGDIRALYNWRKRIFAGADCDFSMARESALFDIRGYADLGVYLEFRAARLFSFWLRGGNLLGMTVQRMPMYAESGINFTAGICLNL</sequence>
<comment type="caution">
    <text evidence="2">The sequence shown here is derived from an EMBL/GenBank/DDBJ whole genome shotgun (WGS) entry which is preliminary data.</text>
</comment>